<dbReference type="PANTHER" id="PTHR11645:SF0">
    <property type="entry name" value="PYRROLINE-5-CARBOXYLATE REDUCTASE 3"/>
    <property type="match status" value="1"/>
</dbReference>
<evidence type="ECO:0000256" key="3">
    <source>
        <dbReference type="ARBA" id="ARBA00023002"/>
    </source>
</evidence>
<dbReference type="InterPro" id="IPR028939">
    <property type="entry name" value="P5C_Rdtase_cat_N"/>
</dbReference>
<comment type="catalytic activity">
    <reaction evidence="4">
        <text>L-proline + NAD(+) = (S)-1-pyrroline-5-carboxylate + NADH + 2 H(+)</text>
        <dbReference type="Rhea" id="RHEA:14105"/>
        <dbReference type="ChEBI" id="CHEBI:15378"/>
        <dbReference type="ChEBI" id="CHEBI:17388"/>
        <dbReference type="ChEBI" id="CHEBI:57540"/>
        <dbReference type="ChEBI" id="CHEBI:57945"/>
        <dbReference type="ChEBI" id="CHEBI:60039"/>
        <dbReference type="EC" id="1.5.1.2"/>
    </reaction>
</comment>
<evidence type="ECO:0000313" key="10">
    <source>
        <dbReference type="EMBL" id="SNB79070.1"/>
    </source>
</evidence>
<reference evidence="10 11" key="1">
    <citation type="submission" date="2017-06" db="EMBL/GenBank/DDBJ databases">
        <authorList>
            <person name="Kim H.J."/>
            <person name="Triplett B.A."/>
        </authorList>
    </citation>
    <scope>NUCLEOTIDE SEQUENCE [LARGE SCALE GENOMIC DNA]</scope>
    <source>
        <strain evidence="10 11">B29T1</strain>
    </source>
</reference>
<dbReference type="PIRSF" id="PIRSF000193">
    <property type="entry name" value="Pyrrol-5-carb_rd"/>
    <property type="match status" value="1"/>
</dbReference>
<dbReference type="FunFam" id="1.10.3730.10:FF:000001">
    <property type="entry name" value="Pyrroline-5-carboxylate reductase"/>
    <property type="match status" value="1"/>
</dbReference>
<feature type="domain" description="Pyrroline-5-carboxylate reductase dimerisation" evidence="9">
    <location>
        <begin position="174"/>
        <end position="279"/>
    </location>
</feature>
<dbReference type="PANTHER" id="PTHR11645">
    <property type="entry name" value="PYRROLINE-5-CARBOXYLATE REDUCTASE"/>
    <property type="match status" value="1"/>
</dbReference>
<evidence type="ECO:0000259" key="9">
    <source>
        <dbReference type="Pfam" id="PF14748"/>
    </source>
</evidence>
<keyword evidence="11" id="KW-1185">Reference proteome</keyword>
<dbReference type="GO" id="GO:0005737">
    <property type="term" value="C:cytoplasm"/>
    <property type="evidence" value="ECO:0007669"/>
    <property type="project" value="UniProtKB-SubCell"/>
</dbReference>
<feature type="region of interest" description="Disordered" evidence="7">
    <location>
        <begin position="225"/>
        <end position="244"/>
    </location>
</feature>
<dbReference type="Pfam" id="PF03807">
    <property type="entry name" value="F420_oxidored"/>
    <property type="match status" value="1"/>
</dbReference>
<dbReference type="SUPFAM" id="SSF51735">
    <property type="entry name" value="NAD(P)-binding Rossmann-fold domains"/>
    <property type="match status" value="1"/>
</dbReference>
<dbReference type="AlphaFoldDB" id="A0A212S272"/>
<dbReference type="InterPro" id="IPR008927">
    <property type="entry name" value="6-PGluconate_DH-like_C_sf"/>
</dbReference>
<name>A0A212S272_9PROT</name>
<comment type="catalytic activity">
    <reaction evidence="4">
        <text>L-proline + NADP(+) = (S)-1-pyrroline-5-carboxylate + NADPH + 2 H(+)</text>
        <dbReference type="Rhea" id="RHEA:14109"/>
        <dbReference type="ChEBI" id="CHEBI:15378"/>
        <dbReference type="ChEBI" id="CHEBI:17388"/>
        <dbReference type="ChEBI" id="CHEBI:57783"/>
        <dbReference type="ChEBI" id="CHEBI:58349"/>
        <dbReference type="ChEBI" id="CHEBI:60039"/>
        <dbReference type="EC" id="1.5.1.2"/>
    </reaction>
</comment>
<evidence type="ECO:0000256" key="6">
    <source>
        <dbReference type="PIRSR" id="PIRSR000193-1"/>
    </source>
</evidence>
<gene>
    <name evidence="4" type="primary">proC</name>
    <name evidence="10" type="ORF">SAMN07250955_12014</name>
</gene>
<evidence type="ECO:0000259" key="8">
    <source>
        <dbReference type="Pfam" id="PF03807"/>
    </source>
</evidence>
<organism evidence="10 11">
    <name type="scientific">Arboricoccus pini</name>
    <dbReference type="NCBI Taxonomy" id="1963835"/>
    <lineage>
        <taxon>Bacteria</taxon>
        <taxon>Pseudomonadati</taxon>
        <taxon>Pseudomonadota</taxon>
        <taxon>Alphaproteobacteria</taxon>
        <taxon>Geminicoccales</taxon>
        <taxon>Geminicoccaceae</taxon>
        <taxon>Arboricoccus</taxon>
    </lineage>
</organism>
<accession>A0A212S272</accession>
<keyword evidence="3 4" id="KW-0560">Oxidoreductase</keyword>
<dbReference type="InterPro" id="IPR000304">
    <property type="entry name" value="Pyrroline-COOH_reductase"/>
</dbReference>
<dbReference type="Pfam" id="PF14748">
    <property type="entry name" value="P5CR_dimer"/>
    <property type="match status" value="1"/>
</dbReference>
<keyword evidence="4" id="KW-0963">Cytoplasm</keyword>
<keyword evidence="4" id="KW-0641">Proline biosynthesis</keyword>
<sequence>MANEDLVKLLPGKLVLVGGGKMGSALAEGWLAGGLGSERLVVIEPDARRRATLVTGGLRGRILATIDELADKTAIDAVVLAVKPQVITEVAPLCRQLLAPGTLVVSVAAGTGIARLTALLGPEAAIVRVMPNTPAAIGQGAAVLCAGEGVGATARRLATALMRASSACHWIEDETLMHAVTALSGSGPAYVFLLIEAMAAAGRRLGLPETLADALAVQTVAGAGELARRGDDPPDALRRNVTSPNGTTQAALEILMAKGGVLDLLETAMAAAARRSQELAMG</sequence>
<dbReference type="Gene3D" id="3.40.50.720">
    <property type="entry name" value="NAD(P)-binding Rossmann-like Domain"/>
    <property type="match status" value="1"/>
</dbReference>
<evidence type="ECO:0000313" key="11">
    <source>
        <dbReference type="Proteomes" id="UP000197065"/>
    </source>
</evidence>
<comment type="similarity">
    <text evidence="1 4">Belongs to the pyrroline-5-carboxylate reductase family.</text>
</comment>
<dbReference type="SUPFAM" id="SSF48179">
    <property type="entry name" value="6-phosphogluconate dehydrogenase C-terminal domain-like"/>
    <property type="match status" value="1"/>
</dbReference>
<keyword evidence="4" id="KW-0028">Amino-acid biosynthesis</keyword>
<evidence type="ECO:0000256" key="1">
    <source>
        <dbReference type="ARBA" id="ARBA00005525"/>
    </source>
</evidence>
<evidence type="ECO:0000256" key="7">
    <source>
        <dbReference type="SAM" id="MobiDB-lite"/>
    </source>
</evidence>
<keyword evidence="2 4" id="KW-0521">NADP</keyword>
<feature type="domain" description="Pyrroline-5-carboxylate reductase catalytic N-terminal" evidence="8">
    <location>
        <begin position="14"/>
        <end position="110"/>
    </location>
</feature>
<dbReference type="Proteomes" id="UP000197065">
    <property type="component" value="Unassembled WGS sequence"/>
</dbReference>
<comment type="function">
    <text evidence="4">Catalyzes the reduction of 1-pyrroline-5-carboxylate (PCA) to L-proline.</text>
</comment>
<dbReference type="EMBL" id="FYEH01000020">
    <property type="protein sequence ID" value="SNB79070.1"/>
    <property type="molecule type" value="Genomic_DNA"/>
</dbReference>
<dbReference type="HAMAP" id="MF_01925">
    <property type="entry name" value="P5C_reductase"/>
    <property type="match status" value="1"/>
</dbReference>
<dbReference type="GO" id="GO:0004735">
    <property type="term" value="F:pyrroline-5-carboxylate reductase activity"/>
    <property type="evidence" value="ECO:0007669"/>
    <property type="project" value="UniProtKB-UniRule"/>
</dbReference>
<dbReference type="EC" id="1.5.1.2" evidence="4 5"/>
<protein>
    <recommendedName>
        <fullName evidence="4 5">Pyrroline-5-carboxylate reductase</fullName>
        <shortName evidence="4">P5C reductase</shortName>
        <shortName evidence="4">P5CR</shortName>
        <ecNumber evidence="4 5">1.5.1.2</ecNumber>
    </recommendedName>
    <alternativeName>
        <fullName evidence="4">PCA reductase</fullName>
    </alternativeName>
</protein>
<dbReference type="OrthoDB" id="9805754at2"/>
<dbReference type="Gene3D" id="1.10.3730.10">
    <property type="entry name" value="ProC C-terminal domain-like"/>
    <property type="match status" value="1"/>
</dbReference>
<dbReference type="GO" id="GO:0055129">
    <property type="term" value="P:L-proline biosynthetic process"/>
    <property type="evidence" value="ECO:0007669"/>
    <property type="project" value="UniProtKB-UniRule"/>
</dbReference>
<feature type="compositionally biased region" description="Basic and acidic residues" evidence="7">
    <location>
        <begin position="226"/>
        <end position="238"/>
    </location>
</feature>
<evidence type="ECO:0000256" key="5">
    <source>
        <dbReference type="NCBIfam" id="TIGR00112"/>
    </source>
</evidence>
<dbReference type="NCBIfam" id="TIGR00112">
    <property type="entry name" value="proC"/>
    <property type="match status" value="1"/>
</dbReference>
<comment type="subcellular location">
    <subcellularLocation>
        <location evidence="4">Cytoplasm</location>
    </subcellularLocation>
</comment>
<evidence type="ECO:0000256" key="4">
    <source>
        <dbReference type="HAMAP-Rule" id="MF_01925"/>
    </source>
</evidence>
<feature type="binding site" evidence="6">
    <location>
        <begin position="81"/>
        <end position="84"/>
    </location>
    <ligand>
        <name>NADP(+)</name>
        <dbReference type="ChEBI" id="CHEBI:58349"/>
    </ligand>
</feature>
<dbReference type="UniPathway" id="UPA00098">
    <property type="reaction ID" value="UER00361"/>
</dbReference>
<proteinExistence type="inferred from homology"/>
<evidence type="ECO:0000256" key="2">
    <source>
        <dbReference type="ARBA" id="ARBA00022857"/>
    </source>
</evidence>
<dbReference type="InterPro" id="IPR029036">
    <property type="entry name" value="P5CR_dimer"/>
</dbReference>
<dbReference type="RefSeq" id="WP_088562976.1">
    <property type="nucleotide sequence ID" value="NZ_FYEH01000020.1"/>
</dbReference>
<comment type="pathway">
    <text evidence="4">Amino-acid biosynthesis; L-proline biosynthesis; L-proline from L-glutamate 5-semialdehyde: step 1/1.</text>
</comment>
<dbReference type="InterPro" id="IPR036291">
    <property type="entry name" value="NAD(P)-bd_dom_sf"/>
</dbReference>